<feature type="transmembrane region" description="Helical" evidence="1">
    <location>
        <begin position="145"/>
        <end position="163"/>
    </location>
</feature>
<dbReference type="EMBL" id="CATQJA010002645">
    <property type="protein sequence ID" value="CAJ0576724.1"/>
    <property type="molecule type" value="Genomic_DNA"/>
</dbReference>
<keyword evidence="1" id="KW-0812">Transmembrane</keyword>
<keyword evidence="1" id="KW-1133">Transmembrane helix</keyword>
<feature type="non-terminal residue" evidence="2">
    <location>
        <position position="1"/>
    </location>
</feature>
<gene>
    <name evidence="2" type="ORF">MSPICULIGERA_LOCUS15011</name>
</gene>
<reference evidence="2" key="1">
    <citation type="submission" date="2023-06" db="EMBL/GenBank/DDBJ databases">
        <authorList>
            <person name="Delattre M."/>
        </authorList>
    </citation>
    <scope>NUCLEOTIDE SEQUENCE</scope>
    <source>
        <strain evidence="2">AF72</strain>
    </source>
</reference>
<feature type="transmembrane region" description="Helical" evidence="1">
    <location>
        <begin position="68"/>
        <end position="88"/>
    </location>
</feature>
<dbReference type="Proteomes" id="UP001177023">
    <property type="component" value="Unassembled WGS sequence"/>
</dbReference>
<name>A0AA36CX77_9BILA</name>
<accession>A0AA36CX77</accession>
<keyword evidence="3" id="KW-1185">Reference proteome</keyword>
<dbReference type="AlphaFoldDB" id="A0AA36CX77"/>
<evidence type="ECO:0000313" key="2">
    <source>
        <dbReference type="EMBL" id="CAJ0576724.1"/>
    </source>
</evidence>
<evidence type="ECO:0000256" key="1">
    <source>
        <dbReference type="SAM" id="Phobius"/>
    </source>
</evidence>
<evidence type="ECO:0000313" key="3">
    <source>
        <dbReference type="Proteomes" id="UP001177023"/>
    </source>
</evidence>
<proteinExistence type="predicted"/>
<feature type="transmembrane region" description="Helical" evidence="1">
    <location>
        <begin position="109"/>
        <end position="133"/>
    </location>
</feature>
<sequence length="199" mass="22000">MPGVDVTYVLFTIVLTSRSHKELVIIGFMCIADASHALATLNSGSVRLWLSVHDLDDIQILNTECIRYVFPVIFLYSYQLMGASTMAVSIDRCIAVMKLGLYRGLTNQFSFVTIAGLTVAAEFLCVVLPDVFLTFNPFGLASWQVVWYICGVSKGVVNVLLVTSRHEEIVKVLQQKFRSLTGQASTGTAVTSMNYRSKN</sequence>
<keyword evidence="1" id="KW-0472">Membrane</keyword>
<comment type="caution">
    <text evidence="2">The sequence shown here is derived from an EMBL/GenBank/DDBJ whole genome shotgun (WGS) entry which is preliminary data.</text>
</comment>
<organism evidence="2 3">
    <name type="scientific">Mesorhabditis spiculigera</name>
    <dbReference type="NCBI Taxonomy" id="96644"/>
    <lineage>
        <taxon>Eukaryota</taxon>
        <taxon>Metazoa</taxon>
        <taxon>Ecdysozoa</taxon>
        <taxon>Nematoda</taxon>
        <taxon>Chromadorea</taxon>
        <taxon>Rhabditida</taxon>
        <taxon>Rhabditina</taxon>
        <taxon>Rhabditomorpha</taxon>
        <taxon>Rhabditoidea</taxon>
        <taxon>Rhabditidae</taxon>
        <taxon>Mesorhabditinae</taxon>
        <taxon>Mesorhabditis</taxon>
    </lineage>
</organism>
<evidence type="ECO:0008006" key="4">
    <source>
        <dbReference type="Google" id="ProtNLM"/>
    </source>
</evidence>
<protein>
    <recommendedName>
        <fullName evidence="4">G protein-coupled receptor</fullName>
    </recommendedName>
</protein>